<dbReference type="InterPro" id="IPR035986">
    <property type="entry name" value="PKD_dom_sf"/>
</dbReference>
<feature type="domain" description="Ig-like" evidence="2">
    <location>
        <begin position="48"/>
        <end position="128"/>
    </location>
</feature>
<sequence length="1281" mass="133026">MQKRIPKRFTLLMFFFLLSNYLSASPDCPILTGEVTTVDGTTFKEKGPCTVSAINVTAAAGNGGELTCTNPSLGLSATATGSGTTTWNWSGPNGYTSTQQNPTITTAGTYTVVATNSTGTGSASVTVTENKTAPDITAIGGTQACSRVIALTANSTVSEVTYSWTGPNGFTSNEKDPSVSVAGTYTVLVTNPANGCSNQQSVSATAGAAIPATLWLEDFNGLSNGATSDAGATAWTATASGGGTYAVQNNEFKTSFSSQKEGVWTSQEINISGKKNVYISVDLRSEATPNHSFNTLDYIRIYFKLDGGEEILAFEDLAGIDSSTTGTASTTFDSWALRGSTLQVIIKTNNSADNERYYFDNIKVAGSDFVTENVTATGSITSCAPLSITLSGNEIPGVVIYTWTGPNNFFSSGVRNQNLVVTEPGIYTLDVKNWSTGCSGTDTAVVILDNSGPGACASASGILSCTGTSSVTLSGSSSTSGVTYSWTGLNNFTSAAQNPVVTTVGPYNLTVTDPATGCTSTATVNVTTSISTEATATDILTCTRNSVDLTGSSPATSPVNYSWTGPGNFTSIMQNPSATAEGIYTLTVTDPSTGCIASDTALVSLNNTPPGACASAFGTLDCNSGSSANLYGSSSTSCVTYSWTGPNNFTSDEQNPVVTVGGTYNLTVTDPVNGCTSTASVTITVSNTKTSTWLEDFTGLPDGTISDAGATPWTTSKTVSAAEIAVHNNQLRITNCTTTGEVVWTSGAIDVAGKTGIRITAGIRSSVINGAVMNRDPVYGDYIRIYYKLDNGNEVLFHERTGDINWHGENPAHIAVGPDNGNYNTLQVIVRARAIGNDEFYYFDNLQVVATEAANISASATGGTINCINNSVALQGSSAASGVSYTWSGTDGYTSNAQNPVVNTPGTYTLTVASGSCTGTATATVIMDTTKPNIATPSHAGIITCTTPSIGIMATISTPNLVYRWSGPDNFSATTLNASVTRSGTYIFTATNPNNGCYDTAITVVDENTARPGEISINNSGTITCLTKNVTISGSSTSSGVNYRWEGPNNYSSNSSSATVTRGGTYTLTATNPQNGCTSSKPTTVAENTTAPVINITNTSPISCANPTVNLTANNNTMNATYLWLGPEDYVAVTKTIEVNIPGTYIITVTNPANGCLTTDFAEVTEDYSDCAARRSANVVTEKAAEQNTPVTVVTSFTHKAYPNPVITNGVIEFTTPQSANATVGIYNALGTCEKVLFKGNVTAGRQYRVAVPATQLSAGAYYYIINTGSKTYTGKLVIVK</sequence>
<dbReference type="InterPro" id="IPR013783">
    <property type="entry name" value="Ig-like_fold"/>
</dbReference>
<dbReference type="InterPro" id="IPR007110">
    <property type="entry name" value="Ig-like_dom"/>
</dbReference>
<proteinExistence type="predicted"/>
<comment type="caution">
    <text evidence="3">The sequence shown here is derived from an EMBL/GenBank/DDBJ whole genome shotgun (WGS) entry which is preliminary data.</text>
</comment>
<gene>
    <name evidence="3" type="ORF">FAM09_24420</name>
</gene>
<dbReference type="SMART" id="SM00089">
    <property type="entry name" value="PKD"/>
    <property type="match status" value="5"/>
</dbReference>
<dbReference type="Proteomes" id="UP000306918">
    <property type="component" value="Unassembled WGS sequence"/>
</dbReference>
<dbReference type="SUPFAM" id="SSF49299">
    <property type="entry name" value="PKD domain"/>
    <property type="match status" value="2"/>
</dbReference>
<dbReference type="PROSITE" id="PS50835">
    <property type="entry name" value="IG_LIKE"/>
    <property type="match status" value="1"/>
</dbReference>
<dbReference type="InterPro" id="IPR022409">
    <property type="entry name" value="PKD/Chitinase_dom"/>
</dbReference>
<dbReference type="RefSeq" id="WP_136579787.1">
    <property type="nucleotide sequence ID" value="NZ_STFF01000008.1"/>
</dbReference>
<reference evidence="3 4" key="1">
    <citation type="submission" date="2019-04" db="EMBL/GenBank/DDBJ databases">
        <title>Niastella caeni sp. nov., isolated from activated sludge.</title>
        <authorList>
            <person name="Sheng M."/>
        </authorList>
    </citation>
    <scope>NUCLEOTIDE SEQUENCE [LARGE SCALE GENOMIC DNA]</scope>
    <source>
        <strain evidence="3 4">HX-2-15</strain>
    </source>
</reference>
<evidence type="ECO:0000313" key="3">
    <source>
        <dbReference type="EMBL" id="THU34171.1"/>
    </source>
</evidence>
<keyword evidence="1" id="KW-0732">Signal</keyword>
<dbReference type="Gene3D" id="2.60.40.10">
    <property type="entry name" value="Immunoglobulins"/>
    <property type="match status" value="9"/>
</dbReference>
<evidence type="ECO:0000259" key="2">
    <source>
        <dbReference type="PROSITE" id="PS50835"/>
    </source>
</evidence>
<feature type="signal peptide" evidence="1">
    <location>
        <begin position="1"/>
        <end position="24"/>
    </location>
</feature>
<dbReference type="OrthoDB" id="599464at2"/>
<protein>
    <submittedName>
        <fullName evidence="3">T9SS type A sorting domain-containing protein</fullName>
    </submittedName>
</protein>
<organism evidence="3 4">
    <name type="scientific">Niastella caeni</name>
    <dbReference type="NCBI Taxonomy" id="2569763"/>
    <lineage>
        <taxon>Bacteria</taxon>
        <taxon>Pseudomonadati</taxon>
        <taxon>Bacteroidota</taxon>
        <taxon>Chitinophagia</taxon>
        <taxon>Chitinophagales</taxon>
        <taxon>Chitinophagaceae</taxon>
        <taxon>Niastella</taxon>
    </lineage>
</organism>
<dbReference type="Pfam" id="PF18962">
    <property type="entry name" value="Por_Secre_tail"/>
    <property type="match status" value="1"/>
</dbReference>
<dbReference type="InterPro" id="IPR026444">
    <property type="entry name" value="Secre_tail"/>
</dbReference>
<dbReference type="NCBIfam" id="TIGR04183">
    <property type="entry name" value="Por_Secre_tail"/>
    <property type="match status" value="1"/>
</dbReference>
<name>A0A4S8HI20_9BACT</name>
<evidence type="ECO:0000313" key="4">
    <source>
        <dbReference type="Proteomes" id="UP000306918"/>
    </source>
</evidence>
<feature type="chain" id="PRO_5020855286" evidence="1">
    <location>
        <begin position="25"/>
        <end position="1281"/>
    </location>
</feature>
<accession>A0A4S8HI20</accession>
<evidence type="ECO:0000256" key="1">
    <source>
        <dbReference type="SAM" id="SignalP"/>
    </source>
</evidence>
<dbReference type="EMBL" id="STFF01000008">
    <property type="protein sequence ID" value="THU34171.1"/>
    <property type="molecule type" value="Genomic_DNA"/>
</dbReference>
<keyword evidence="4" id="KW-1185">Reference proteome</keyword>